<accession>A0A6B9XSK8</accession>
<gene>
    <name evidence="1" type="primary">orf04043</name>
    <name evidence="1" type="ORF">Q903MT_gene4020</name>
</gene>
<dbReference type="AlphaFoldDB" id="A0A6B9XSK8"/>
<organism evidence="1">
    <name type="scientific">Picea sitchensis</name>
    <name type="common">Sitka spruce</name>
    <name type="synonym">Pinus sitchensis</name>
    <dbReference type="NCBI Taxonomy" id="3332"/>
    <lineage>
        <taxon>Eukaryota</taxon>
        <taxon>Viridiplantae</taxon>
        <taxon>Streptophyta</taxon>
        <taxon>Embryophyta</taxon>
        <taxon>Tracheophyta</taxon>
        <taxon>Spermatophyta</taxon>
        <taxon>Pinopsida</taxon>
        <taxon>Pinidae</taxon>
        <taxon>Conifers I</taxon>
        <taxon>Pinales</taxon>
        <taxon>Pinaceae</taxon>
        <taxon>Picea</taxon>
    </lineage>
</organism>
<protein>
    <submittedName>
        <fullName evidence="1">Uncharacterized protein</fullName>
    </submittedName>
</protein>
<dbReference type="EMBL" id="MK697699">
    <property type="protein sequence ID" value="QHR89998.1"/>
    <property type="molecule type" value="Genomic_DNA"/>
</dbReference>
<evidence type="ECO:0000313" key="1">
    <source>
        <dbReference type="EMBL" id="QHR89998.1"/>
    </source>
</evidence>
<sequence>MGMCLRPGIGKSICLSLPRSRSAPVLVGVSMSLGWAGDGRWMTGPLSDGRGYE</sequence>
<proteinExistence type="predicted"/>
<geneLocation type="mitochondrion" evidence="1"/>
<keyword evidence="1" id="KW-0496">Mitochondrion</keyword>
<reference evidence="1" key="1">
    <citation type="submission" date="2019-03" db="EMBL/GenBank/DDBJ databases">
        <title>Largest Complete Mitochondrial Genome of a Gymnosperm, Sitka Spruce (Picea sitchensis), Indicates Complex Physical Structure.</title>
        <authorList>
            <person name="Jackman S.D."/>
            <person name="Coombe L."/>
            <person name="Warren R."/>
            <person name="Kirk H."/>
            <person name="Trinh E."/>
            <person name="McLeod T."/>
            <person name="Pleasance S."/>
            <person name="Pandoh P."/>
            <person name="Zhao Y."/>
            <person name="Coope R."/>
            <person name="Bousquet J."/>
            <person name="Bohlmann J.C."/>
            <person name="Jones S.J.M."/>
            <person name="Birol I."/>
        </authorList>
    </citation>
    <scope>NUCLEOTIDE SEQUENCE</scope>
    <source>
        <strain evidence="1">Q903</strain>
    </source>
</reference>
<name>A0A6B9XSK8_PICSI</name>